<dbReference type="Proteomes" id="UP001417504">
    <property type="component" value="Unassembled WGS sequence"/>
</dbReference>
<reference evidence="1 2" key="1">
    <citation type="submission" date="2024-01" db="EMBL/GenBank/DDBJ databases">
        <title>Genome assemblies of Stephania.</title>
        <authorList>
            <person name="Yang L."/>
        </authorList>
    </citation>
    <scope>NUCLEOTIDE SEQUENCE [LARGE SCALE GENOMIC DNA]</scope>
    <source>
        <strain evidence="1">QJT</strain>
        <tissue evidence="1">Leaf</tissue>
    </source>
</reference>
<dbReference type="AlphaFoldDB" id="A0AAP0EUN9"/>
<evidence type="ECO:0000313" key="2">
    <source>
        <dbReference type="Proteomes" id="UP001417504"/>
    </source>
</evidence>
<proteinExistence type="predicted"/>
<evidence type="ECO:0000313" key="1">
    <source>
        <dbReference type="EMBL" id="KAK9097157.1"/>
    </source>
</evidence>
<sequence length="61" mass="7274">MATDCSLCLPLDLPQVVHIVKFHDAHIVRRSAWLQEECNTRFTTQPYIFFFVFIRKKHLVL</sequence>
<organism evidence="1 2">
    <name type="scientific">Stephania japonica</name>
    <dbReference type="NCBI Taxonomy" id="461633"/>
    <lineage>
        <taxon>Eukaryota</taxon>
        <taxon>Viridiplantae</taxon>
        <taxon>Streptophyta</taxon>
        <taxon>Embryophyta</taxon>
        <taxon>Tracheophyta</taxon>
        <taxon>Spermatophyta</taxon>
        <taxon>Magnoliopsida</taxon>
        <taxon>Ranunculales</taxon>
        <taxon>Menispermaceae</taxon>
        <taxon>Menispermoideae</taxon>
        <taxon>Cissampelideae</taxon>
        <taxon>Stephania</taxon>
    </lineage>
</organism>
<comment type="caution">
    <text evidence="1">The sequence shown here is derived from an EMBL/GenBank/DDBJ whole genome shotgun (WGS) entry which is preliminary data.</text>
</comment>
<protein>
    <submittedName>
        <fullName evidence="1">Uncharacterized protein</fullName>
    </submittedName>
</protein>
<gene>
    <name evidence="1" type="ORF">Sjap_022654</name>
</gene>
<keyword evidence="2" id="KW-1185">Reference proteome</keyword>
<name>A0AAP0EUN9_9MAGN</name>
<dbReference type="EMBL" id="JBBNAE010000009">
    <property type="protein sequence ID" value="KAK9097157.1"/>
    <property type="molecule type" value="Genomic_DNA"/>
</dbReference>
<accession>A0AAP0EUN9</accession>